<keyword evidence="2" id="KW-1185">Reference proteome</keyword>
<accession>A0ACB9KG30</accession>
<proteinExistence type="predicted"/>
<protein>
    <submittedName>
        <fullName evidence="1">Uncharacterized protein</fullName>
    </submittedName>
</protein>
<name>A0ACB9KG30_BAUVA</name>
<sequence length="913" mass="107471">MMKCFDQVIEMMLRKSGFGNTVRDLHCTWEGFLPKVDAISAAGAWWSVGKVMEEPLTKGEVEEGEDRGTSMEKKQQAREVLSENMNRKEKRKAVKKLRRKQIRKEMAAKAREEEDARINDPEERRRIELMEQQEAERMERERKEFEEKERAWIEAMELKKKKEAEEAAEEEQRKALEESQKQQDERENELHEDDESEYVEDGPPEIIWQGNEIIFKKKKVRVPKKDSDHKKEDANRPTSNPLPLQSEEFADYVNSSTVSAQQGLENVAQQVPNFGTEQDKAHCPFHLKTGACRFGQRCSRVHFYPDKSCTLLVKNMYNGPGLAWEQDEGLEYTDEEVEGCFEEFYEDVHTEFLKFGEIVNFKVCKNGSFHLRGNVYVQYKFLDSALLAYNSTNGRFFAGKQVRCEFVNVSRWKVAICGEYMKSGFKTCSRGTACNFIHCFWNPGGDYEWADFDKSPPKYWVKKMAALFGYSDDYEKLTKPENSNVLKNSSKVLKTDTDRYRSRRSRSTETDELNRGHSGRREHEYERKRRTLYEEEWLDKEGDRRKHKKGTRESSSKRNKDDNRSSHEADLDWENQHGVVGRSSRQRNRDNENWIYDTGSDGDWSDSDRDRDRERHHIRKSSRHRDRDYSVETSKSSKQRTRFQDDHGAYENKNEVDRDLSDSDRNRKSHHIHKGKSSRHQKKDISNVTSEDESDKALSDRDGYLETEHDSSRKSSRHRRRSSFQDDYGGYENKNEVYGDTSGRDRGRERLRIHKRKNSRHQERDKSNTISNSESDETLFDRDGHLETEHDSSGKSLRHRKRSSFLDYEGCENKNDEVDGDSSDRGRERERHHNRKRKNSRHQERYNSDAISEAESDKALFDRDGNLKTDHNSSRKSSRRRRSCSKDDYEGRESKSGEVDGDGPRKERNRRAH</sequence>
<gene>
    <name evidence="1" type="ORF">L6164_036130</name>
</gene>
<dbReference type="EMBL" id="CM039439">
    <property type="protein sequence ID" value="KAI4296148.1"/>
    <property type="molecule type" value="Genomic_DNA"/>
</dbReference>
<dbReference type="Proteomes" id="UP000828941">
    <property type="component" value="Chromosome 14"/>
</dbReference>
<organism evidence="1 2">
    <name type="scientific">Bauhinia variegata</name>
    <name type="common">Purple orchid tree</name>
    <name type="synonym">Phanera variegata</name>
    <dbReference type="NCBI Taxonomy" id="167791"/>
    <lineage>
        <taxon>Eukaryota</taxon>
        <taxon>Viridiplantae</taxon>
        <taxon>Streptophyta</taxon>
        <taxon>Embryophyta</taxon>
        <taxon>Tracheophyta</taxon>
        <taxon>Spermatophyta</taxon>
        <taxon>Magnoliopsida</taxon>
        <taxon>eudicotyledons</taxon>
        <taxon>Gunneridae</taxon>
        <taxon>Pentapetalae</taxon>
        <taxon>rosids</taxon>
        <taxon>fabids</taxon>
        <taxon>Fabales</taxon>
        <taxon>Fabaceae</taxon>
        <taxon>Cercidoideae</taxon>
        <taxon>Cercideae</taxon>
        <taxon>Bauhiniinae</taxon>
        <taxon>Bauhinia</taxon>
    </lineage>
</organism>
<evidence type="ECO:0000313" key="1">
    <source>
        <dbReference type="EMBL" id="KAI4296148.1"/>
    </source>
</evidence>
<evidence type="ECO:0000313" key="2">
    <source>
        <dbReference type="Proteomes" id="UP000828941"/>
    </source>
</evidence>
<comment type="caution">
    <text evidence="1">The sequence shown here is derived from an EMBL/GenBank/DDBJ whole genome shotgun (WGS) entry which is preliminary data.</text>
</comment>
<reference evidence="1 2" key="1">
    <citation type="journal article" date="2022" name="DNA Res.">
        <title>Chromosomal-level genome assembly of the orchid tree Bauhinia variegata (Leguminosae; Cercidoideae) supports the allotetraploid origin hypothesis of Bauhinia.</title>
        <authorList>
            <person name="Zhong Y."/>
            <person name="Chen Y."/>
            <person name="Zheng D."/>
            <person name="Pang J."/>
            <person name="Liu Y."/>
            <person name="Luo S."/>
            <person name="Meng S."/>
            <person name="Qian L."/>
            <person name="Wei D."/>
            <person name="Dai S."/>
            <person name="Zhou R."/>
        </authorList>
    </citation>
    <scope>NUCLEOTIDE SEQUENCE [LARGE SCALE GENOMIC DNA]</scope>
    <source>
        <strain evidence="1">BV-YZ2020</strain>
    </source>
</reference>